<dbReference type="AlphaFoldDB" id="A0A9N8HBZ2"/>
<accession>A0A9N8HBZ2</accession>
<dbReference type="Proteomes" id="UP001153069">
    <property type="component" value="Unassembled WGS sequence"/>
</dbReference>
<keyword evidence="2" id="KW-1185">Reference proteome</keyword>
<evidence type="ECO:0000313" key="1">
    <source>
        <dbReference type="EMBL" id="CAB9508706.1"/>
    </source>
</evidence>
<protein>
    <submittedName>
        <fullName evidence="1">Uncharacterized protein</fullName>
    </submittedName>
</protein>
<reference evidence="1" key="1">
    <citation type="submission" date="2020-06" db="EMBL/GenBank/DDBJ databases">
        <authorList>
            <consortium name="Plant Systems Biology data submission"/>
        </authorList>
    </citation>
    <scope>NUCLEOTIDE SEQUENCE</scope>
    <source>
        <strain evidence="1">D6</strain>
    </source>
</reference>
<proteinExistence type="predicted"/>
<organism evidence="1 2">
    <name type="scientific">Seminavis robusta</name>
    <dbReference type="NCBI Taxonomy" id="568900"/>
    <lineage>
        <taxon>Eukaryota</taxon>
        <taxon>Sar</taxon>
        <taxon>Stramenopiles</taxon>
        <taxon>Ochrophyta</taxon>
        <taxon>Bacillariophyta</taxon>
        <taxon>Bacillariophyceae</taxon>
        <taxon>Bacillariophycidae</taxon>
        <taxon>Naviculales</taxon>
        <taxon>Naviculaceae</taxon>
        <taxon>Seminavis</taxon>
    </lineage>
</organism>
<evidence type="ECO:0000313" key="2">
    <source>
        <dbReference type="Proteomes" id="UP001153069"/>
    </source>
</evidence>
<dbReference type="EMBL" id="CAICTM010000356">
    <property type="protein sequence ID" value="CAB9508706.1"/>
    <property type="molecule type" value="Genomic_DNA"/>
</dbReference>
<comment type="caution">
    <text evidence="1">The sequence shown here is derived from an EMBL/GenBank/DDBJ whole genome shotgun (WGS) entry which is preliminary data.</text>
</comment>
<sequence length="272" mass="30583">MTASMLIYPAVEPMSLHFSNSISTSDEGLFDFDPLPLDASDNGSSSDLRIFTDLFLLNDDTCKSSTRKRPRRVSFQEEPTEVINVPSFANLAEEERRGLWYRHGEIERFRSVARHACRALRKNPAAYPADITRGLELRTSLDRQYRKHLALAAIIKAQVRYPQIDPLHLAAIANRCTELPRQEAVEQGTRDFCDAYFSNNNNDMGIIAAPAVTNIPLSSAPPTPAAPLRCLSRLNKRHPSMLSSSESFQEAPVAKRRRCIPSNSLPTTIFFY</sequence>
<name>A0A9N8HBZ2_9STRA</name>
<gene>
    <name evidence="1" type="ORF">SEMRO_357_G125580.1</name>
</gene>